<dbReference type="Pfam" id="PF18960">
    <property type="entry name" value="DUF5702"/>
    <property type="match status" value="1"/>
</dbReference>
<name>A0ABM9SER2_9FIRM</name>
<protein>
    <submittedName>
        <fullName evidence="1">Uncharacterized protein</fullName>
    </submittedName>
</protein>
<dbReference type="InterPro" id="IPR043756">
    <property type="entry name" value="DUF5702"/>
</dbReference>
<sequence>MENLRGEMTAFLALIFILLISFAGSLMESVSIQSAKNYRRADMNRAVESVFAEYQKEMLEEFDLFVLEGSYESGSYSKDRIMDRLSYYGAGNMEHSIKRMEIITDRGGAPFLEQVNQWVKHKYGLDKLDGLLGEAQSWKSQSEEAKKFQKEEENQNQTLEDLLKENEQQLPTEDNPLNTVSGLKNSPLLNLVMPKEKTVSAKSIELSSMVFHRSLEEGYGDFQDVSDGTGASSLALGVYLLEHFKSAVSKEESDTGASASALEYELEYILGGKGSDRENLEYVVQRLLAIRVVPNYIYLQSDSAKKAEARAMALTLCTLLAVPAITEAVMQALLFAWAFGESVVDIRALLDGRKVPLTKDRQSWQLQLSALSRLGEEGEWKSGQDSEKGLDYTDYIRILLFLQNTGQTARRSLNLMEQKLRTEKGFTWFRADYCITKIEFESVCKLRRGINYRFATYFGYN</sequence>
<evidence type="ECO:0000313" key="1">
    <source>
        <dbReference type="EMBL" id="BDZ75992.1"/>
    </source>
</evidence>
<proteinExistence type="predicted"/>
<dbReference type="Proteomes" id="UP001305815">
    <property type="component" value="Chromosome"/>
</dbReference>
<evidence type="ECO:0000313" key="2">
    <source>
        <dbReference type="Proteomes" id="UP001305815"/>
    </source>
</evidence>
<dbReference type="EMBL" id="AP027742">
    <property type="protein sequence ID" value="BDZ75992.1"/>
    <property type="molecule type" value="Genomic_DNA"/>
</dbReference>
<accession>A0ABM9SER2</accession>
<keyword evidence="2" id="KW-1185">Reference proteome</keyword>
<organism evidence="1 2">
    <name type="scientific">Claveliimonas bilis</name>
    <dbReference type="NCBI Taxonomy" id="3028070"/>
    <lineage>
        <taxon>Bacteria</taxon>
        <taxon>Bacillati</taxon>
        <taxon>Bacillota</taxon>
        <taxon>Clostridia</taxon>
        <taxon>Lachnospirales</taxon>
        <taxon>Lachnospiraceae</taxon>
        <taxon>Claveliimonas</taxon>
    </lineage>
</organism>
<gene>
    <name evidence="1" type="ORF">Lac1_01750</name>
</gene>
<dbReference type="RefSeq" id="WP_316266005.1">
    <property type="nucleotide sequence ID" value="NZ_AP027742.1"/>
</dbReference>
<reference evidence="2" key="1">
    <citation type="journal article" date="2023" name="Int. J. Syst. Evol. Microbiol.">
        <title>Claveliimonas bilis gen. nov., sp. nov., deoxycholic acid-producing bacteria isolated from human faeces, and reclassification of Sellimonas monacensis Zenner et al. 2021 as Claveliimonas monacensis comb. nov.</title>
        <authorList>
            <person name="Hisatomi A."/>
            <person name="Kastawa N.W.E.P.G."/>
            <person name="Song I."/>
            <person name="Ohkuma M."/>
            <person name="Fukiya S."/>
            <person name="Sakamoto M."/>
        </authorList>
    </citation>
    <scope>NUCLEOTIDE SEQUENCE [LARGE SCALE GENOMIC DNA]</scope>
    <source>
        <strain evidence="2">12BBH14</strain>
    </source>
</reference>